<evidence type="ECO:0000313" key="3">
    <source>
        <dbReference type="EMBL" id="GAI56736.1"/>
    </source>
</evidence>
<sequence length="73" mass="8286">AEEKTGLYEMGIRIRCLTPVECERLQGFPDRWTEGVSDTQRYRMLGNAVTTNVITAIGNRLLVVLQKSDKEQS</sequence>
<dbReference type="InterPro" id="IPR029063">
    <property type="entry name" value="SAM-dependent_MTases_sf"/>
</dbReference>
<dbReference type="Gene3D" id="3.90.120.10">
    <property type="entry name" value="DNA Methylase, subunit A, domain 2"/>
    <property type="match status" value="1"/>
</dbReference>
<keyword evidence="2" id="KW-0808">Transferase</keyword>
<accession>X1QPL6</accession>
<reference evidence="3" key="1">
    <citation type="journal article" date="2014" name="Front. Microbiol.">
        <title>High frequency of phylogenetically diverse reductive dehalogenase-homologous genes in deep subseafloor sedimentary metagenomes.</title>
        <authorList>
            <person name="Kawai M."/>
            <person name="Futagami T."/>
            <person name="Toyoda A."/>
            <person name="Takaki Y."/>
            <person name="Nishi S."/>
            <person name="Hori S."/>
            <person name="Arai W."/>
            <person name="Tsubouchi T."/>
            <person name="Morono Y."/>
            <person name="Uchiyama I."/>
            <person name="Ito T."/>
            <person name="Fujiyama A."/>
            <person name="Inagaki F."/>
            <person name="Takami H."/>
        </authorList>
    </citation>
    <scope>NUCLEOTIDE SEQUENCE</scope>
    <source>
        <strain evidence="3">Expedition CK06-06</strain>
    </source>
</reference>
<dbReference type="InterPro" id="IPR001525">
    <property type="entry name" value="C5_MeTfrase"/>
</dbReference>
<keyword evidence="1" id="KW-0489">Methyltransferase</keyword>
<protein>
    <recommendedName>
        <fullName evidence="4">DNA (cytosine-5-)-methyltransferase</fullName>
    </recommendedName>
</protein>
<organism evidence="3">
    <name type="scientific">marine sediment metagenome</name>
    <dbReference type="NCBI Taxonomy" id="412755"/>
    <lineage>
        <taxon>unclassified sequences</taxon>
        <taxon>metagenomes</taxon>
        <taxon>ecological metagenomes</taxon>
    </lineage>
</organism>
<proteinExistence type="predicted"/>
<evidence type="ECO:0000256" key="1">
    <source>
        <dbReference type="ARBA" id="ARBA00022603"/>
    </source>
</evidence>
<dbReference type="AlphaFoldDB" id="X1QPL6"/>
<name>X1QPL6_9ZZZZ</name>
<dbReference type="GO" id="GO:0032259">
    <property type="term" value="P:methylation"/>
    <property type="evidence" value="ECO:0007669"/>
    <property type="project" value="UniProtKB-KW"/>
</dbReference>
<evidence type="ECO:0008006" key="4">
    <source>
        <dbReference type="Google" id="ProtNLM"/>
    </source>
</evidence>
<comment type="caution">
    <text evidence="3">The sequence shown here is derived from an EMBL/GenBank/DDBJ whole genome shotgun (WGS) entry which is preliminary data.</text>
</comment>
<feature type="non-terminal residue" evidence="3">
    <location>
        <position position="1"/>
    </location>
</feature>
<dbReference type="EMBL" id="BARV01039391">
    <property type="protein sequence ID" value="GAI56736.1"/>
    <property type="molecule type" value="Genomic_DNA"/>
</dbReference>
<dbReference type="SUPFAM" id="SSF53335">
    <property type="entry name" value="S-adenosyl-L-methionine-dependent methyltransferases"/>
    <property type="match status" value="1"/>
</dbReference>
<dbReference type="Pfam" id="PF00145">
    <property type="entry name" value="DNA_methylase"/>
    <property type="match status" value="1"/>
</dbReference>
<evidence type="ECO:0000256" key="2">
    <source>
        <dbReference type="ARBA" id="ARBA00022679"/>
    </source>
</evidence>
<dbReference type="GO" id="GO:0008168">
    <property type="term" value="F:methyltransferase activity"/>
    <property type="evidence" value="ECO:0007669"/>
    <property type="project" value="UniProtKB-KW"/>
</dbReference>
<gene>
    <name evidence="3" type="ORF">S06H3_60393</name>
</gene>